<evidence type="ECO:0000313" key="5">
    <source>
        <dbReference type="EMBL" id="CAD7657301.1"/>
    </source>
</evidence>
<feature type="compositionally biased region" description="Polar residues" evidence="4">
    <location>
        <begin position="29"/>
        <end position="41"/>
    </location>
</feature>
<protein>
    <recommendedName>
        <fullName evidence="7">Fasciculation and elongation protein zeta-2</fullName>
    </recommendedName>
</protein>
<keyword evidence="6" id="KW-1185">Reference proteome</keyword>
<name>A0A7R9QT41_9ACAR</name>
<organism evidence="5">
    <name type="scientific">Oppiella nova</name>
    <dbReference type="NCBI Taxonomy" id="334625"/>
    <lineage>
        <taxon>Eukaryota</taxon>
        <taxon>Metazoa</taxon>
        <taxon>Ecdysozoa</taxon>
        <taxon>Arthropoda</taxon>
        <taxon>Chelicerata</taxon>
        <taxon>Arachnida</taxon>
        <taxon>Acari</taxon>
        <taxon>Acariformes</taxon>
        <taxon>Sarcoptiformes</taxon>
        <taxon>Oribatida</taxon>
        <taxon>Brachypylina</taxon>
        <taxon>Oppioidea</taxon>
        <taxon>Oppiidae</taxon>
        <taxon>Oppiella</taxon>
    </lineage>
</organism>
<feature type="compositionally biased region" description="Polar residues" evidence="4">
    <location>
        <begin position="56"/>
        <end position="65"/>
    </location>
</feature>
<evidence type="ECO:0000256" key="1">
    <source>
        <dbReference type="ARBA" id="ARBA00006788"/>
    </source>
</evidence>
<evidence type="ECO:0000256" key="4">
    <source>
        <dbReference type="SAM" id="MobiDB-lite"/>
    </source>
</evidence>
<dbReference type="EMBL" id="OC927568">
    <property type="protein sequence ID" value="CAD7657301.1"/>
    <property type="molecule type" value="Genomic_DNA"/>
</dbReference>
<proteinExistence type="inferred from homology"/>
<dbReference type="InterPro" id="IPR011680">
    <property type="entry name" value="FEZ"/>
</dbReference>
<dbReference type="OrthoDB" id="7959977at2759"/>
<feature type="region of interest" description="Disordered" evidence="4">
    <location>
        <begin position="224"/>
        <end position="252"/>
    </location>
</feature>
<dbReference type="EMBL" id="CAJPVJ010012743">
    <property type="protein sequence ID" value="CAG2174487.1"/>
    <property type="molecule type" value="Genomic_DNA"/>
</dbReference>
<feature type="region of interest" description="Disordered" evidence="4">
    <location>
        <begin position="29"/>
        <end position="74"/>
    </location>
</feature>
<evidence type="ECO:0000313" key="6">
    <source>
        <dbReference type="Proteomes" id="UP000728032"/>
    </source>
</evidence>
<gene>
    <name evidence="5" type="ORF">ONB1V03_LOCUS13931</name>
</gene>
<evidence type="ECO:0000256" key="2">
    <source>
        <dbReference type="ARBA" id="ARBA00022553"/>
    </source>
</evidence>
<dbReference type="AlphaFoldDB" id="A0A7R9QT41"/>
<dbReference type="GO" id="GO:0005737">
    <property type="term" value="C:cytoplasm"/>
    <property type="evidence" value="ECO:0007669"/>
    <property type="project" value="TreeGrafter"/>
</dbReference>
<comment type="similarity">
    <text evidence="1">Belongs to the zygin family.</text>
</comment>
<dbReference type="PANTHER" id="PTHR12394">
    <property type="entry name" value="ZYGIN"/>
    <property type="match status" value="1"/>
</dbReference>
<keyword evidence="3" id="KW-0175">Coiled coil</keyword>
<dbReference type="PANTHER" id="PTHR12394:SF12">
    <property type="entry name" value="LD08195P"/>
    <property type="match status" value="1"/>
</dbReference>
<dbReference type="GO" id="GO:0030424">
    <property type="term" value="C:axon"/>
    <property type="evidence" value="ECO:0007669"/>
    <property type="project" value="TreeGrafter"/>
</dbReference>
<sequence length="391" mass="43911">MSDFNCSVDVPLAITEDFGDFQCNEDIENSNAQTSVTTTTSGERKTVGNTGAEPLDNNNVGHNQTQPPPQQQPLQPHIDNNFADTFSDSLEDLVNTFDDKITKCFRNYDENTSNLAPVQVRSQEDIINESQMWWTLTGNFGNILPIDWTKTYARKLHLPALNINESRSGEHRNINELFDPTCDEEELAKDLDLHSLILASLQQEPIFTAEQVLEEIDEIMMNGSVSSSSGATTTSDSISTDKSPSSTGAGDGHKTSIAALLYEEKLKTYSSVQLNELYLELERMIQHNSETLIHELALRDELEFEKELKNTFISLLLSVQNKRRQHHIERKRGRTLEPKYLTTVIPYNTGRGTPGVPTLQILIKILRAINEDSPTVPTLLTDYILKVICPT</sequence>
<keyword evidence="2" id="KW-0597">Phosphoprotein</keyword>
<evidence type="ECO:0000256" key="3">
    <source>
        <dbReference type="ARBA" id="ARBA00023054"/>
    </source>
</evidence>
<reference evidence="5" key="1">
    <citation type="submission" date="2020-11" db="EMBL/GenBank/DDBJ databases">
        <authorList>
            <person name="Tran Van P."/>
        </authorList>
    </citation>
    <scope>NUCLEOTIDE SEQUENCE</scope>
</reference>
<dbReference type="Proteomes" id="UP000728032">
    <property type="component" value="Unassembled WGS sequence"/>
</dbReference>
<dbReference type="Pfam" id="PF07763">
    <property type="entry name" value="FEZ"/>
    <property type="match status" value="1"/>
</dbReference>
<accession>A0A7R9QT41</accession>
<feature type="compositionally biased region" description="Low complexity" evidence="4">
    <location>
        <begin position="224"/>
        <end position="247"/>
    </location>
</feature>
<evidence type="ECO:0008006" key="7">
    <source>
        <dbReference type="Google" id="ProtNLM"/>
    </source>
</evidence>